<dbReference type="RefSeq" id="YP_009481077.1">
    <property type="nucleotide sequence ID" value="NC_037665.1"/>
</dbReference>
<dbReference type="KEGG" id="vg:36841536"/>
<dbReference type="GeneID" id="36841536"/>
<accession>A0A2U7UF64</accession>
<proteinExistence type="predicted"/>
<name>A0A2U7UF64_9VIRU</name>
<sequence length="169" mass="18380">MHAATPPNVVWVAARSDSLEYQRYEAMERQAHEASRAARAPTDRIRAPGAPLGVDHVRDMAVINAQRPATPGAGLYLFSVDNSVGITSTGGPHSPRGWLSESEVLAWLGAFYPHAVDTARACMITCSGDRSLCACGVVDPVVGNVRFYAVAARPPRRRKRRPHRDRTGH</sequence>
<reference evidence="1" key="1">
    <citation type="journal article" date="2018" name="Nat. Commun.">
        <title>Diversity and evolution of the emerging Pandoraviridae family.</title>
        <authorList>
            <person name="Legendre M."/>
            <person name="Fabre E."/>
            <person name="Poirot O."/>
            <person name="Jeudy S."/>
            <person name="Lartigue A."/>
            <person name="Alempic J.M."/>
            <person name="Beucher L."/>
            <person name="Philippe N."/>
            <person name="Bertaux L."/>
            <person name="Christo-Foroux E."/>
            <person name="Labadie K."/>
            <person name="Coute Y."/>
            <person name="Abergel C."/>
            <person name="Claverie J.M."/>
        </authorList>
    </citation>
    <scope>NUCLEOTIDE SEQUENCE [LARGE SCALE GENOMIC DNA]</scope>
    <source>
        <strain evidence="1">Macleodensis</strain>
    </source>
</reference>
<dbReference type="Proteomes" id="UP000249758">
    <property type="component" value="Segment"/>
</dbReference>
<organism evidence="1">
    <name type="scientific">Pandoravirus macleodensis</name>
    <dbReference type="NCBI Taxonomy" id="2107707"/>
    <lineage>
        <taxon>Viruses</taxon>
        <taxon>Pandoravirus</taxon>
    </lineage>
</organism>
<gene>
    <name evidence="1" type="ORF">pmac_cds_393</name>
</gene>
<protein>
    <submittedName>
        <fullName evidence="1">Uncharacterized protein</fullName>
    </submittedName>
</protein>
<evidence type="ECO:0000313" key="1">
    <source>
        <dbReference type="EMBL" id="AVK77081.1"/>
    </source>
</evidence>
<dbReference type="EMBL" id="MG011691">
    <property type="protein sequence ID" value="AVK77081.1"/>
    <property type="molecule type" value="Genomic_DNA"/>
</dbReference>